<feature type="non-terminal residue" evidence="1">
    <location>
        <position position="49"/>
    </location>
</feature>
<accession>X1LKR6</accession>
<evidence type="ECO:0000313" key="1">
    <source>
        <dbReference type="EMBL" id="GAI02965.1"/>
    </source>
</evidence>
<name>X1LKR6_9ZZZZ</name>
<proteinExistence type="predicted"/>
<comment type="caution">
    <text evidence="1">The sequence shown here is derived from an EMBL/GenBank/DDBJ whole genome shotgun (WGS) entry which is preliminary data.</text>
</comment>
<organism evidence="1">
    <name type="scientific">marine sediment metagenome</name>
    <dbReference type="NCBI Taxonomy" id="412755"/>
    <lineage>
        <taxon>unclassified sequences</taxon>
        <taxon>metagenomes</taxon>
        <taxon>ecological metagenomes</taxon>
    </lineage>
</organism>
<dbReference type="AlphaFoldDB" id="X1LKR6"/>
<protein>
    <submittedName>
        <fullName evidence="1">Uncharacterized protein</fullName>
    </submittedName>
</protein>
<reference evidence="1" key="1">
    <citation type="journal article" date="2014" name="Front. Microbiol.">
        <title>High frequency of phylogenetically diverse reductive dehalogenase-homologous genes in deep subseafloor sedimentary metagenomes.</title>
        <authorList>
            <person name="Kawai M."/>
            <person name="Futagami T."/>
            <person name="Toyoda A."/>
            <person name="Takaki Y."/>
            <person name="Nishi S."/>
            <person name="Hori S."/>
            <person name="Arai W."/>
            <person name="Tsubouchi T."/>
            <person name="Morono Y."/>
            <person name="Uchiyama I."/>
            <person name="Ito T."/>
            <person name="Fujiyama A."/>
            <person name="Inagaki F."/>
            <person name="Takami H."/>
        </authorList>
    </citation>
    <scope>NUCLEOTIDE SEQUENCE</scope>
    <source>
        <strain evidence="1">Expedition CK06-06</strain>
    </source>
</reference>
<gene>
    <name evidence="1" type="ORF">S06H3_18946</name>
</gene>
<dbReference type="EMBL" id="BARV01009643">
    <property type="protein sequence ID" value="GAI02965.1"/>
    <property type="molecule type" value="Genomic_DNA"/>
</dbReference>
<sequence length="49" mass="5771">MQKTVPRNSTTSALDSWKELFRPKYTFELEHREVNAAESERYVACHCPI</sequence>